<accession>A0A6J7PX88</accession>
<reference evidence="1" key="1">
    <citation type="submission" date="2020-05" db="EMBL/GenBank/DDBJ databases">
        <authorList>
            <person name="Chiriac C."/>
            <person name="Salcher M."/>
            <person name="Ghai R."/>
            <person name="Kavagutti S V."/>
        </authorList>
    </citation>
    <scope>NUCLEOTIDE SEQUENCE</scope>
</reference>
<dbReference type="EMBL" id="CAFBPN010000004">
    <property type="protein sequence ID" value="CAB5009235.1"/>
    <property type="molecule type" value="Genomic_DNA"/>
</dbReference>
<name>A0A6J7PX88_9ZZZZ</name>
<dbReference type="AlphaFoldDB" id="A0A6J7PX88"/>
<evidence type="ECO:0000313" key="2">
    <source>
        <dbReference type="EMBL" id="CAB5067316.1"/>
    </source>
</evidence>
<evidence type="ECO:0000313" key="1">
    <source>
        <dbReference type="EMBL" id="CAB5009235.1"/>
    </source>
</evidence>
<proteinExistence type="predicted"/>
<dbReference type="GO" id="GO:0016020">
    <property type="term" value="C:membrane"/>
    <property type="evidence" value="ECO:0007669"/>
    <property type="project" value="InterPro"/>
</dbReference>
<dbReference type="GO" id="GO:0008146">
    <property type="term" value="F:sulfotransferase activity"/>
    <property type="evidence" value="ECO:0007669"/>
    <property type="project" value="InterPro"/>
</dbReference>
<dbReference type="EMBL" id="CAFBQU010000053">
    <property type="protein sequence ID" value="CAB5067316.1"/>
    <property type="molecule type" value="Genomic_DNA"/>
</dbReference>
<dbReference type="InterPro" id="IPR005331">
    <property type="entry name" value="Sulfotransferase"/>
</dbReference>
<dbReference type="Pfam" id="PF03567">
    <property type="entry name" value="Sulfotransfer_2"/>
    <property type="match status" value="1"/>
</dbReference>
<organism evidence="1">
    <name type="scientific">freshwater metagenome</name>
    <dbReference type="NCBI Taxonomy" id="449393"/>
    <lineage>
        <taxon>unclassified sequences</taxon>
        <taxon>metagenomes</taxon>
        <taxon>ecological metagenomes</taxon>
    </lineage>
</organism>
<gene>
    <name evidence="1" type="ORF">UFOPK4098_00183</name>
    <name evidence="2" type="ORF">UFOPK4347_01444</name>
</gene>
<sequence length="312" mass="36069">MFSKKPYVFTERALFVGHTLVSPSLKVMYVPTTKVACSSIKMMLAEANGSYNIDNARWLHSPNISLSQTIHEIEVSGLDLFRYMPEAEQNIMWESPEWWRVGALRSPYARLYSTFENRILMRAPSMLSDEVWQVCEDERVEGAIDIAATFRKFVRALHTRSELFYIDDHFTGQIGALRPDHMKFTHLFRVDQPGAMDSFAAELSERSGKHIVAKRLNEGLGIKYRDVMDAETARLVEEIYADDFHHFGFEKEVFPDTPPALVATARETRAIEYARDMTFRMRQISRLARARRGWKYGTGQVLKDMGLRGKRR</sequence>
<protein>
    <submittedName>
        <fullName evidence="1">Unannotated protein</fullName>
    </submittedName>
</protein>